<accession>A0ABY7V6K8</accession>
<dbReference type="InterPro" id="IPR011032">
    <property type="entry name" value="GroES-like_sf"/>
</dbReference>
<evidence type="ECO:0000256" key="1">
    <source>
        <dbReference type="ARBA" id="ARBA00022723"/>
    </source>
</evidence>
<sequence length="346" mass="36032">MTAARTMPAAVITAPGRVEQRELPVPEPGPGQVRIRVHATGVCGTDLHLLHGHFGARFPLVPGHEISGTVDAAGPGVLNVREGDPVTLDPNLYCGQCHACQRGLFQHCEHHEALGVTLPGGFAAFTVCPASNVYPAHGLSLDQAAFAEPLGCVAWGMTRLRPRPGSTALVFGAGAIGLLLMQGLRASGCSRVVMVDPVQDRLDLARTLGAAHALTPHAELTDELRDLFPHGFDVTAEATGVPSVVQGLPALTAIGGHVLVFGVAPEDATVTVSPYELFVRDLTVLGSFALNQTVPLALEWLRSGQVNVGPLITHRLGLGGVEDALNMKARPGLAGAQKVLITPGLA</sequence>
<evidence type="ECO:0000259" key="6">
    <source>
        <dbReference type="Pfam" id="PF08240"/>
    </source>
</evidence>
<dbReference type="InterPro" id="IPR036291">
    <property type="entry name" value="NAD(P)-bd_dom_sf"/>
</dbReference>
<dbReference type="Gene3D" id="3.90.180.10">
    <property type="entry name" value="Medium-chain alcohol dehydrogenases, catalytic domain"/>
    <property type="match status" value="1"/>
</dbReference>
<geneLocation type="plasmid" evidence="7 8">
    <name>pDATS01</name>
</geneLocation>
<name>A0ABY7V6K8_9DEIO</name>
<keyword evidence="1 4" id="KW-0479">Metal-binding</keyword>
<dbReference type="RefSeq" id="WP_273991144.1">
    <property type="nucleotide sequence ID" value="NZ_BAABQT010000008.1"/>
</dbReference>
<dbReference type="SUPFAM" id="SSF51735">
    <property type="entry name" value="NAD(P)-binding Rossmann-fold domains"/>
    <property type="match status" value="1"/>
</dbReference>
<dbReference type="CDD" id="cd08234">
    <property type="entry name" value="threonine_DH_like"/>
    <property type="match status" value="1"/>
</dbReference>
<evidence type="ECO:0000256" key="3">
    <source>
        <dbReference type="ARBA" id="ARBA00023002"/>
    </source>
</evidence>
<reference evidence="7 8" key="1">
    <citation type="submission" date="2022-12" db="EMBL/GenBank/DDBJ databases">
        <title>Genome Sequence of Deinococcus aquaticus Type Strain PB314.</title>
        <authorList>
            <person name="Albert C."/>
            <person name="Hill J."/>
            <person name="Boren L."/>
            <person name="Scholz-Ng S."/>
            <person name="Fatema N."/>
            <person name="Grosso R."/>
            <person name="Soboslay E."/>
            <person name="Tuohy J."/>
        </authorList>
    </citation>
    <scope>NUCLEOTIDE SEQUENCE [LARGE SCALE GENOMIC DNA]</scope>
    <source>
        <strain evidence="7 8">PB-314</strain>
        <plasmid evidence="7 8">pDATS01</plasmid>
    </source>
</reference>
<feature type="domain" description="Alcohol dehydrogenase-like N-terminal" evidence="6">
    <location>
        <begin position="29"/>
        <end position="136"/>
    </location>
</feature>
<proteinExistence type="inferred from homology"/>
<dbReference type="InterPro" id="IPR013149">
    <property type="entry name" value="ADH-like_C"/>
</dbReference>
<evidence type="ECO:0000256" key="2">
    <source>
        <dbReference type="ARBA" id="ARBA00022833"/>
    </source>
</evidence>
<keyword evidence="7" id="KW-0614">Plasmid</keyword>
<protein>
    <submittedName>
        <fullName evidence="7">Zinc-dependent alcohol dehydrogenase family protein</fullName>
    </submittedName>
</protein>
<dbReference type="Pfam" id="PF08240">
    <property type="entry name" value="ADH_N"/>
    <property type="match status" value="1"/>
</dbReference>
<dbReference type="InterPro" id="IPR050129">
    <property type="entry name" value="Zn_alcohol_dh"/>
</dbReference>
<evidence type="ECO:0000313" key="8">
    <source>
        <dbReference type="Proteomes" id="UP001217044"/>
    </source>
</evidence>
<organism evidence="7 8">
    <name type="scientific">Deinococcus aquaticus</name>
    <dbReference type="NCBI Taxonomy" id="328692"/>
    <lineage>
        <taxon>Bacteria</taxon>
        <taxon>Thermotogati</taxon>
        <taxon>Deinococcota</taxon>
        <taxon>Deinococci</taxon>
        <taxon>Deinococcales</taxon>
        <taxon>Deinococcaceae</taxon>
        <taxon>Deinococcus</taxon>
    </lineage>
</organism>
<evidence type="ECO:0000313" key="7">
    <source>
        <dbReference type="EMBL" id="WDA60365.1"/>
    </source>
</evidence>
<dbReference type="PANTHER" id="PTHR43401:SF2">
    <property type="entry name" value="L-THREONINE 3-DEHYDROGENASE"/>
    <property type="match status" value="1"/>
</dbReference>
<dbReference type="InterPro" id="IPR013154">
    <property type="entry name" value="ADH-like_N"/>
</dbReference>
<dbReference type="PROSITE" id="PS00059">
    <property type="entry name" value="ADH_ZINC"/>
    <property type="match status" value="1"/>
</dbReference>
<keyword evidence="3" id="KW-0560">Oxidoreductase</keyword>
<evidence type="ECO:0000256" key="4">
    <source>
        <dbReference type="RuleBase" id="RU361277"/>
    </source>
</evidence>
<dbReference type="SUPFAM" id="SSF50129">
    <property type="entry name" value="GroES-like"/>
    <property type="match status" value="1"/>
</dbReference>
<evidence type="ECO:0000259" key="5">
    <source>
        <dbReference type="Pfam" id="PF00107"/>
    </source>
</evidence>
<comment type="similarity">
    <text evidence="4">Belongs to the zinc-containing alcohol dehydrogenase family.</text>
</comment>
<dbReference type="Gene3D" id="3.40.50.720">
    <property type="entry name" value="NAD(P)-binding Rossmann-like Domain"/>
    <property type="match status" value="1"/>
</dbReference>
<keyword evidence="2 4" id="KW-0862">Zinc</keyword>
<keyword evidence="8" id="KW-1185">Reference proteome</keyword>
<dbReference type="Proteomes" id="UP001217044">
    <property type="component" value="Plasmid pDATS01"/>
</dbReference>
<dbReference type="EMBL" id="CP115166">
    <property type="protein sequence ID" value="WDA60365.1"/>
    <property type="molecule type" value="Genomic_DNA"/>
</dbReference>
<dbReference type="InterPro" id="IPR002328">
    <property type="entry name" value="ADH_Zn_CS"/>
</dbReference>
<gene>
    <name evidence="7" type="ORF">M8445_15220</name>
</gene>
<feature type="domain" description="Alcohol dehydrogenase-like C-terminal" evidence="5">
    <location>
        <begin position="175"/>
        <end position="301"/>
    </location>
</feature>
<comment type="cofactor">
    <cofactor evidence="4">
        <name>Zn(2+)</name>
        <dbReference type="ChEBI" id="CHEBI:29105"/>
    </cofactor>
</comment>
<dbReference type="Pfam" id="PF00107">
    <property type="entry name" value="ADH_zinc_N"/>
    <property type="match status" value="1"/>
</dbReference>
<dbReference type="PANTHER" id="PTHR43401">
    <property type="entry name" value="L-THREONINE 3-DEHYDROGENASE"/>
    <property type="match status" value="1"/>
</dbReference>